<keyword evidence="1" id="KW-0444">Lipid biosynthesis</keyword>
<proteinExistence type="predicted"/>
<organism evidence="4 5">
    <name type="scientific">Chitinophaga eiseniae</name>
    <dbReference type="NCBI Taxonomy" id="634771"/>
    <lineage>
        <taxon>Bacteria</taxon>
        <taxon>Pseudomonadati</taxon>
        <taxon>Bacteroidota</taxon>
        <taxon>Chitinophagia</taxon>
        <taxon>Chitinophagales</taxon>
        <taxon>Chitinophagaceae</taxon>
        <taxon>Chitinophaga</taxon>
    </lineage>
</organism>
<reference evidence="5" key="1">
    <citation type="submission" date="2017-02" db="EMBL/GenBank/DDBJ databases">
        <authorList>
            <person name="Varghese N."/>
            <person name="Submissions S."/>
        </authorList>
    </citation>
    <scope>NUCLEOTIDE SEQUENCE [LARGE SCALE GENOMIC DNA]</scope>
    <source>
        <strain evidence="5">DSM 22224</strain>
    </source>
</reference>
<dbReference type="PANTHER" id="PTHR38764:SF1">
    <property type="entry name" value="ACYL CARRIER PROTEIN PHOSPHODIESTERASE"/>
    <property type="match status" value="1"/>
</dbReference>
<sequence length="229" mass="26547">MWFNVKTGMACPSMAKRSLHLSGQKHQNGFIMNYLAHAFLSFHRPALITGNLIADYVKGRQQLALYSPDVQEGIRLHRAIDTFTDQHPVTSRAKSFFRPACGLYSGVFTDLVYDHFLAVDNSRFSEDSLYDFAAEVYTIINNQQEVLPERFLEMFKYMQQFNWLYNYRGNEGMERAFRGISSRAKGLESSPAVIFAVFLEHYEALRGCYQAFFPELQTYVENLLQNENR</sequence>
<name>A0A1T4R7F2_9BACT</name>
<keyword evidence="3" id="KW-0443">Lipid metabolism</keyword>
<protein>
    <submittedName>
        <fullName evidence="4">Acyl carrier protein phosphodiesterase</fullName>
    </submittedName>
</protein>
<evidence type="ECO:0000256" key="3">
    <source>
        <dbReference type="ARBA" id="ARBA00023098"/>
    </source>
</evidence>
<evidence type="ECO:0000256" key="1">
    <source>
        <dbReference type="ARBA" id="ARBA00022516"/>
    </source>
</evidence>
<dbReference type="GO" id="GO:0008770">
    <property type="term" value="F:[acyl-carrier-protein] phosphodiesterase activity"/>
    <property type="evidence" value="ECO:0007669"/>
    <property type="project" value="InterPro"/>
</dbReference>
<keyword evidence="2" id="KW-0378">Hydrolase</keyword>
<dbReference type="Proteomes" id="UP000190367">
    <property type="component" value="Unassembled WGS sequence"/>
</dbReference>
<dbReference type="PIRSF" id="PIRSF011489">
    <property type="entry name" value="DUF479"/>
    <property type="match status" value="1"/>
</dbReference>
<dbReference type="Pfam" id="PF04336">
    <property type="entry name" value="ACP_PD"/>
    <property type="match status" value="1"/>
</dbReference>
<keyword evidence="5" id="KW-1185">Reference proteome</keyword>
<evidence type="ECO:0000256" key="2">
    <source>
        <dbReference type="ARBA" id="ARBA00022801"/>
    </source>
</evidence>
<dbReference type="STRING" id="634771.SAMN04488128_102907"/>
<evidence type="ECO:0000313" key="5">
    <source>
        <dbReference type="Proteomes" id="UP000190367"/>
    </source>
</evidence>
<dbReference type="GO" id="GO:0006633">
    <property type="term" value="P:fatty acid biosynthetic process"/>
    <property type="evidence" value="ECO:0007669"/>
    <property type="project" value="InterPro"/>
</dbReference>
<evidence type="ECO:0000313" key="4">
    <source>
        <dbReference type="EMBL" id="SKA11823.1"/>
    </source>
</evidence>
<dbReference type="EMBL" id="FUWZ01000002">
    <property type="protein sequence ID" value="SKA11823.1"/>
    <property type="molecule type" value="Genomic_DNA"/>
</dbReference>
<accession>A0A1T4R7F2</accession>
<dbReference type="InterPro" id="IPR007431">
    <property type="entry name" value="ACP_PD"/>
</dbReference>
<dbReference type="AlphaFoldDB" id="A0A1T4R7F2"/>
<dbReference type="PANTHER" id="PTHR38764">
    <property type="entry name" value="ACYL CARRIER PROTEIN PHOSPHODIESTERASE"/>
    <property type="match status" value="1"/>
</dbReference>
<gene>
    <name evidence="4" type="ORF">SAMN04488128_102907</name>
</gene>